<dbReference type="InterPro" id="IPR000748">
    <property type="entry name" value="PsdUridine_synth_RsuA/RluB/E/F"/>
</dbReference>
<evidence type="ECO:0000256" key="3">
    <source>
        <dbReference type="ARBA" id="ARBA00023235"/>
    </source>
</evidence>
<dbReference type="CDD" id="cd00165">
    <property type="entry name" value="S4"/>
    <property type="match status" value="1"/>
</dbReference>
<dbReference type="NCBIfam" id="NF007976">
    <property type="entry name" value="PRK10700.1"/>
    <property type="match status" value="1"/>
</dbReference>
<comment type="function">
    <text evidence="5">Responsible for synthesis of pseudouridine from uracil-2605 in 23S ribosomal RNA.</text>
</comment>
<comment type="similarity">
    <text evidence="1 7">Belongs to the pseudouridine synthase RsuA family.</text>
</comment>
<feature type="domain" description="RNA-binding S4" evidence="9">
    <location>
        <begin position="3"/>
        <end position="63"/>
    </location>
</feature>
<dbReference type="PANTHER" id="PTHR47683">
    <property type="entry name" value="PSEUDOURIDINE SYNTHASE FAMILY PROTEIN-RELATED"/>
    <property type="match status" value="1"/>
</dbReference>
<evidence type="ECO:0000256" key="2">
    <source>
        <dbReference type="ARBA" id="ARBA00022884"/>
    </source>
</evidence>
<evidence type="ECO:0000256" key="6">
    <source>
        <dbReference type="PROSITE-ProRule" id="PRU00182"/>
    </source>
</evidence>
<dbReference type="Proteomes" id="UP001597380">
    <property type="component" value="Unassembled WGS sequence"/>
</dbReference>
<dbReference type="Gene3D" id="3.10.290.10">
    <property type="entry name" value="RNA-binding S4 domain"/>
    <property type="match status" value="1"/>
</dbReference>
<dbReference type="InterPro" id="IPR002942">
    <property type="entry name" value="S4_RNA-bd"/>
</dbReference>
<comment type="catalytic activity">
    <reaction evidence="4">
        <text>uridine(2605) in 23S rRNA = pseudouridine(2605) in 23S rRNA</text>
        <dbReference type="Rhea" id="RHEA:42520"/>
        <dbReference type="Rhea" id="RHEA-COMP:10095"/>
        <dbReference type="Rhea" id="RHEA-COMP:10096"/>
        <dbReference type="ChEBI" id="CHEBI:65314"/>
        <dbReference type="ChEBI" id="CHEBI:65315"/>
        <dbReference type="EC" id="5.4.99.22"/>
    </reaction>
</comment>
<dbReference type="InterPro" id="IPR050343">
    <property type="entry name" value="RsuA_PseudoU_synthase"/>
</dbReference>
<dbReference type="CDD" id="cd02556">
    <property type="entry name" value="PseudoU_synth_RluB"/>
    <property type="match status" value="1"/>
</dbReference>
<dbReference type="NCBIfam" id="TIGR00093">
    <property type="entry name" value="pseudouridine synthase"/>
    <property type="match status" value="1"/>
</dbReference>
<evidence type="ECO:0000256" key="5">
    <source>
        <dbReference type="ARBA" id="ARBA00037383"/>
    </source>
</evidence>
<dbReference type="InterPro" id="IPR018496">
    <property type="entry name" value="PsdUridine_synth_RsuA/RluB_CS"/>
</dbReference>
<dbReference type="SMART" id="SM00363">
    <property type="entry name" value="S4"/>
    <property type="match status" value="1"/>
</dbReference>
<evidence type="ECO:0000256" key="8">
    <source>
        <dbReference type="SAM" id="MobiDB-lite"/>
    </source>
</evidence>
<dbReference type="PROSITE" id="PS01149">
    <property type="entry name" value="PSI_RSU"/>
    <property type="match status" value="1"/>
</dbReference>
<dbReference type="InterPro" id="IPR042092">
    <property type="entry name" value="PsdUridine_s_RsuA/RluB/E/F_cat"/>
</dbReference>
<dbReference type="Pfam" id="PF01479">
    <property type="entry name" value="S4"/>
    <property type="match status" value="1"/>
</dbReference>
<proteinExistence type="inferred from homology"/>
<evidence type="ECO:0000313" key="10">
    <source>
        <dbReference type="EMBL" id="MFD2094359.1"/>
    </source>
</evidence>
<dbReference type="InterPro" id="IPR006145">
    <property type="entry name" value="PsdUridine_synth_RsuA/RluA"/>
</dbReference>
<dbReference type="SUPFAM" id="SSF55174">
    <property type="entry name" value="Alpha-L RNA-binding motif"/>
    <property type="match status" value="1"/>
</dbReference>
<reference evidence="11" key="1">
    <citation type="journal article" date="2019" name="Int. J. Syst. Evol. Microbiol.">
        <title>The Global Catalogue of Microorganisms (GCM) 10K type strain sequencing project: providing services to taxonomists for standard genome sequencing and annotation.</title>
        <authorList>
            <consortium name="The Broad Institute Genomics Platform"/>
            <consortium name="The Broad Institute Genome Sequencing Center for Infectious Disease"/>
            <person name="Wu L."/>
            <person name="Ma J."/>
        </authorList>
    </citation>
    <scope>NUCLEOTIDE SEQUENCE [LARGE SCALE GENOMIC DNA]</scope>
    <source>
        <strain evidence="11">CGMCC 1.10992</strain>
    </source>
</reference>
<evidence type="ECO:0000256" key="7">
    <source>
        <dbReference type="RuleBase" id="RU003887"/>
    </source>
</evidence>
<evidence type="ECO:0000259" key="9">
    <source>
        <dbReference type="SMART" id="SM00363"/>
    </source>
</evidence>
<dbReference type="InterPro" id="IPR020094">
    <property type="entry name" value="TruA/RsuA/RluB/E/F_N"/>
</dbReference>
<dbReference type="Pfam" id="PF00849">
    <property type="entry name" value="PseudoU_synth_2"/>
    <property type="match status" value="1"/>
</dbReference>
<dbReference type="Gene3D" id="3.30.70.1560">
    <property type="entry name" value="Alpha-L RNA-binding motif"/>
    <property type="match status" value="1"/>
</dbReference>
<protein>
    <recommendedName>
        <fullName evidence="7">Pseudouridine synthase</fullName>
        <ecNumber evidence="7">5.4.99.-</ecNumber>
    </recommendedName>
</protein>
<evidence type="ECO:0000256" key="4">
    <source>
        <dbReference type="ARBA" id="ARBA00036944"/>
    </source>
</evidence>
<keyword evidence="2 6" id="KW-0694">RNA-binding</keyword>
<dbReference type="GO" id="GO:0160139">
    <property type="term" value="F:23S rRNA pseudouridine(2605) synthase activity"/>
    <property type="evidence" value="ECO:0007669"/>
    <property type="project" value="UniProtKB-EC"/>
</dbReference>
<dbReference type="InterPro" id="IPR036986">
    <property type="entry name" value="S4_RNA-bd_sf"/>
</dbReference>
<dbReference type="EMBL" id="JBHUHT010000003">
    <property type="protein sequence ID" value="MFD2094359.1"/>
    <property type="molecule type" value="Genomic_DNA"/>
</dbReference>
<comment type="caution">
    <text evidence="10">The sequence shown here is derived from an EMBL/GenBank/DDBJ whole genome shotgun (WGS) entry which is preliminary data.</text>
</comment>
<sequence>MSEKLQKVLARAGLGSRREVEQWIAAGRVSVNGQIVSLGVRVESDDKIRVDGKPVRTAAAEEATCRVIMYHKTEGEVCTRNDPENRRTVFDNLPRVSAGRWIGVGRLDLNTSGLMLFTNDGELANRLMHPSFQIEREYAVRVFGDVQEGHVKALKKGVMLEDGPAKFDNIVQRGGEGINHWFYVTLSEGRNREVRRLWESQELQVSRLIRVRYGSLSLPRDLSQGTWRELSLDEVNYLREQVQLPHEDRSKPSVKSRIGEQERLRRVRRSVSKHRSQAHRRVRRR</sequence>
<name>A0ABW4XH61_9GAMM</name>
<organism evidence="10 11">
    <name type="scientific">Corallincola platygyrae</name>
    <dbReference type="NCBI Taxonomy" id="1193278"/>
    <lineage>
        <taxon>Bacteria</taxon>
        <taxon>Pseudomonadati</taxon>
        <taxon>Pseudomonadota</taxon>
        <taxon>Gammaproteobacteria</taxon>
        <taxon>Alteromonadales</taxon>
        <taxon>Psychromonadaceae</taxon>
        <taxon>Corallincola</taxon>
    </lineage>
</organism>
<dbReference type="InterPro" id="IPR020103">
    <property type="entry name" value="PsdUridine_synth_cat_dom_sf"/>
</dbReference>
<dbReference type="RefSeq" id="WP_345337809.1">
    <property type="nucleotide sequence ID" value="NZ_BAABLI010000003.1"/>
</dbReference>
<evidence type="ECO:0000313" key="11">
    <source>
        <dbReference type="Proteomes" id="UP001597380"/>
    </source>
</evidence>
<accession>A0ABW4XH61</accession>
<dbReference type="PANTHER" id="PTHR47683:SF3">
    <property type="entry name" value="RIBOSOMAL LARGE SUBUNIT PSEUDOURIDINE SYNTHASE B"/>
    <property type="match status" value="1"/>
</dbReference>
<dbReference type="Gene3D" id="3.30.70.580">
    <property type="entry name" value="Pseudouridine synthase I, catalytic domain, N-terminal subdomain"/>
    <property type="match status" value="1"/>
</dbReference>
<dbReference type="PROSITE" id="PS50889">
    <property type="entry name" value="S4"/>
    <property type="match status" value="1"/>
</dbReference>
<dbReference type="SUPFAM" id="SSF55120">
    <property type="entry name" value="Pseudouridine synthase"/>
    <property type="match status" value="1"/>
</dbReference>
<keyword evidence="11" id="KW-1185">Reference proteome</keyword>
<feature type="region of interest" description="Disordered" evidence="8">
    <location>
        <begin position="265"/>
        <end position="285"/>
    </location>
</feature>
<gene>
    <name evidence="10" type="primary">rluB</name>
    <name evidence="10" type="ORF">ACFSJ3_00040</name>
</gene>
<evidence type="ECO:0000256" key="1">
    <source>
        <dbReference type="ARBA" id="ARBA00008348"/>
    </source>
</evidence>
<dbReference type="EC" id="5.4.99.-" evidence="7"/>
<keyword evidence="3 7" id="KW-0413">Isomerase</keyword>